<keyword evidence="1" id="KW-0812">Transmembrane</keyword>
<name>A0A1G7INK1_9FIRM</name>
<dbReference type="RefSeq" id="WP_093687904.1">
    <property type="nucleotide sequence ID" value="NZ_FNBU01000003.1"/>
</dbReference>
<proteinExistence type="predicted"/>
<keyword evidence="1" id="KW-1133">Transmembrane helix</keyword>
<evidence type="ECO:0000313" key="2">
    <source>
        <dbReference type="EMBL" id="SDF14320.1"/>
    </source>
</evidence>
<feature type="transmembrane region" description="Helical" evidence="1">
    <location>
        <begin position="386"/>
        <end position="411"/>
    </location>
</feature>
<dbReference type="Proteomes" id="UP000243333">
    <property type="component" value="Unassembled WGS sequence"/>
</dbReference>
<protein>
    <submittedName>
        <fullName evidence="2">Short-chain fatty acids transporter</fullName>
    </submittedName>
</protein>
<keyword evidence="1" id="KW-0472">Membrane</keyword>
<keyword evidence="3" id="KW-1185">Reference proteome</keyword>
<reference evidence="3" key="1">
    <citation type="submission" date="2016-10" db="EMBL/GenBank/DDBJ databases">
        <authorList>
            <person name="Varghese N."/>
            <person name="Submissions S."/>
        </authorList>
    </citation>
    <scope>NUCLEOTIDE SEQUENCE [LARGE SCALE GENOMIC DNA]</scope>
    <source>
        <strain evidence="3">DSM 23256</strain>
    </source>
</reference>
<sequence>MINRILMFFVNLMQKYLPDPFTIAWLITLVVVVMAISITNTPIMKIINDWGEGFFGILAFAMQMALVIVSGYALAAAPVVRKFLQFIASIPHTPRQTILFIGFVSMALYYLNWGLGLIAGGLLAREAAKLHRDVDFRLLVTAAFSGIIITHGGLSASVPLLINTKGHFLEKEMGIIPLSQTIFHPQAIFITVGLAVIIPLVLLLMIPKKEDTVLADPALFEEEQSAATPVAMKKQLADHLDTSLILNYSLGFMGVAYIGYFFIKNGFNLNLNLLIFIFIILGILAHGSLINYTKAISKGANAAAGIILQYPFYSGIMGIMKGSGLVFVISDWLLKMSTYETFELACYFSSLIISIFIPSAGGHWVVQAPFMLPAAAKLGVEPWKVAMGVAWGESIWNVVCPFWALPLLAIANINIRDLIGFTVLLFIIGNIIAIMGIMLIPH</sequence>
<dbReference type="PANTHER" id="PTHR41983:SF2">
    <property type="entry name" value="SHORT-CHAIN FATTY ACID TRANSPORTER-RELATED"/>
    <property type="match status" value="1"/>
</dbReference>
<accession>A0A1G7INK1</accession>
<dbReference type="PANTHER" id="PTHR41983">
    <property type="entry name" value="SHORT-CHAIN FATTY ACID TRANSPORTER-RELATED"/>
    <property type="match status" value="1"/>
</dbReference>
<feature type="transmembrane region" description="Helical" evidence="1">
    <location>
        <begin position="55"/>
        <end position="77"/>
    </location>
</feature>
<feature type="transmembrane region" description="Helical" evidence="1">
    <location>
        <begin position="98"/>
        <end position="124"/>
    </location>
</feature>
<evidence type="ECO:0000256" key="1">
    <source>
        <dbReference type="SAM" id="Phobius"/>
    </source>
</evidence>
<feature type="transmembrane region" description="Helical" evidence="1">
    <location>
        <begin position="346"/>
        <end position="366"/>
    </location>
</feature>
<dbReference type="InterPro" id="IPR006160">
    <property type="entry name" value="SCFA_transpt_AtoE"/>
</dbReference>
<feature type="transmembrane region" description="Helical" evidence="1">
    <location>
        <begin position="183"/>
        <end position="206"/>
    </location>
</feature>
<dbReference type="Pfam" id="PF02667">
    <property type="entry name" value="SCFA_trans"/>
    <property type="match status" value="1"/>
</dbReference>
<dbReference type="GO" id="GO:0005886">
    <property type="term" value="C:plasma membrane"/>
    <property type="evidence" value="ECO:0007669"/>
    <property type="project" value="TreeGrafter"/>
</dbReference>
<dbReference type="EMBL" id="FNBU01000003">
    <property type="protein sequence ID" value="SDF14320.1"/>
    <property type="molecule type" value="Genomic_DNA"/>
</dbReference>
<organism evidence="2 3">
    <name type="scientific">Sporolituus thermophilus DSM 23256</name>
    <dbReference type="NCBI Taxonomy" id="1123285"/>
    <lineage>
        <taxon>Bacteria</taxon>
        <taxon>Bacillati</taxon>
        <taxon>Bacillota</taxon>
        <taxon>Negativicutes</taxon>
        <taxon>Selenomonadales</taxon>
        <taxon>Sporomusaceae</taxon>
        <taxon>Sporolituus</taxon>
    </lineage>
</organism>
<feature type="transmembrane region" description="Helical" evidence="1">
    <location>
        <begin position="21"/>
        <end position="43"/>
    </location>
</feature>
<dbReference type="OrthoDB" id="9342495at2"/>
<feature type="transmembrane region" description="Helical" evidence="1">
    <location>
        <begin position="136"/>
        <end position="162"/>
    </location>
</feature>
<feature type="transmembrane region" description="Helical" evidence="1">
    <location>
        <begin position="270"/>
        <end position="292"/>
    </location>
</feature>
<feature type="transmembrane region" description="Helical" evidence="1">
    <location>
        <begin position="245"/>
        <end position="263"/>
    </location>
</feature>
<dbReference type="AlphaFoldDB" id="A0A1G7INK1"/>
<gene>
    <name evidence="2" type="ORF">SAMN05660235_00558</name>
</gene>
<feature type="transmembrane region" description="Helical" evidence="1">
    <location>
        <begin position="312"/>
        <end position="334"/>
    </location>
</feature>
<feature type="transmembrane region" description="Helical" evidence="1">
    <location>
        <begin position="418"/>
        <end position="440"/>
    </location>
</feature>
<evidence type="ECO:0000313" key="3">
    <source>
        <dbReference type="Proteomes" id="UP000243333"/>
    </source>
</evidence>